<dbReference type="InterPro" id="IPR017853">
    <property type="entry name" value="GH"/>
</dbReference>
<dbReference type="SUPFAM" id="SSF51445">
    <property type="entry name" value="(Trans)glycosidases"/>
    <property type="match status" value="1"/>
</dbReference>
<dbReference type="PANTHER" id="PTHR46290">
    <property type="entry name" value="DI-N-ACETYLCHITOBIASE"/>
    <property type="match status" value="1"/>
</dbReference>
<dbReference type="GO" id="GO:0009313">
    <property type="term" value="P:oligosaccharide catabolic process"/>
    <property type="evidence" value="ECO:0007669"/>
    <property type="project" value="TreeGrafter"/>
</dbReference>
<dbReference type="PROSITE" id="PS51910">
    <property type="entry name" value="GH18_2"/>
    <property type="match status" value="1"/>
</dbReference>
<evidence type="ECO:0000256" key="3">
    <source>
        <dbReference type="SAM" id="SignalP"/>
    </source>
</evidence>
<dbReference type="AlphaFoldDB" id="A0A5M8QDY0"/>
<gene>
    <name evidence="6" type="ORF">ACD591_06945</name>
    <name evidence="5" type="ORF">FOE74_12995</name>
</gene>
<evidence type="ECO:0000313" key="7">
    <source>
        <dbReference type="Proteomes" id="UP000323866"/>
    </source>
</evidence>
<dbReference type="Proteomes" id="UP000323866">
    <property type="component" value="Unassembled WGS sequence"/>
</dbReference>
<reference evidence="5 7" key="2">
    <citation type="submission" date="2019-09" db="EMBL/GenBank/DDBJ databases">
        <title>A bacterium isolated from glacier soil.</title>
        <authorList>
            <person name="Liu Q."/>
        </authorList>
    </citation>
    <scope>NUCLEOTIDE SEQUENCE [LARGE SCALE GENOMIC DNA]</scope>
    <source>
        <strain evidence="5 7">MDT1-10-3</strain>
    </source>
</reference>
<evidence type="ECO:0000256" key="2">
    <source>
        <dbReference type="ARBA" id="ARBA00023295"/>
    </source>
</evidence>
<keyword evidence="8" id="KW-1185">Reference proteome</keyword>
<dbReference type="NCBIfam" id="TIGR04183">
    <property type="entry name" value="Por_Secre_tail"/>
    <property type="match status" value="1"/>
</dbReference>
<keyword evidence="2" id="KW-0326">Glycosidase</keyword>
<dbReference type="Proteomes" id="UP001570846">
    <property type="component" value="Unassembled WGS sequence"/>
</dbReference>
<dbReference type="EMBL" id="VKKZ01000021">
    <property type="protein sequence ID" value="KAA6433388.1"/>
    <property type="molecule type" value="Genomic_DNA"/>
</dbReference>
<dbReference type="EMBL" id="JBGOGF010000003">
    <property type="protein sequence ID" value="MFA1771023.1"/>
    <property type="molecule type" value="Genomic_DNA"/>
</dbReference>
<dbReference type="InterPro" id="IPR011583">
    <property type="entry name" value="Chitinase_II/V-like_cat"/>
</dbReference>
<keyword evidence="1 6" id="KW-0378">Hydrolase</keyword>
<dbReference type="Pfam" id="PF00704">
    <property type="entry name" value="Glyco_hydro_18"/>
    <property type="match status" value="1"/>
</dbReference>
<evidence type="ECO:0000259" key="4">
    <source>
        <dbReference type="PROSITE" id="PS51910"/>
    </source>
</evidence>
<evidence type="ECO:0000313" key="5">
    <source>
        <dbReference type="EMBL" id="KAA6433388.1"/>
    </source>
</evidence>
<evidence type="ECO:0000313" key="8">
    <source>
        <dbReference type="Proteomes" id="UP001570846"/>
    </source>
</evidence>
<reference evidence="6 8" key="3">
    <citation type="submission" date="2024-08" db="EMBL/GenBank/DDBJ databases">
        <authorList>
            <person name="Wei W."/>
        </authorList>
    </citation>
    <scope>NUCLEOTIDE SEQUENCE [LARGE SCALE GENOMIC DNA]</scope>
    <source>
        <strain evidence="6 8">XU2</strain>
    </source>
</reference>
<dbReference type="Gene3D" id="3.20.20.80">
    <property type="entry name" value="Glycosidases"/>
    <property type="match status" value="1"/>
</dbReference>
<feature type="domain" description="GH18" evidence="4">
    <location>
        <begin position="72"/>
        <end position="404"/>
    </location>
</feature>
<dbReference type="GO" id="GO:0008061">
    <property type="term" value="F:chitin binding"/>
    <property type="evidence" value="ECO:0007669"/>
    <property type="project" value="InterPro"/>
</dbReference>
<sequence length="498" mass="54463">MRKLYSLAFFLLCSLFSTVAAQAQSVHEEEANRYRKYDFKTDAEYDQVFGRNPRALRKAAGTANAQRAAPLGKKVFGWHPYWQGETYQNYDFSNLHTIAYFSYEVNPNTGGYNTIRTWNTTGLIQAAHAAGVKVVLTVTNFGAANNAAVLNNASRRETLISTLISLVKARGADGVNIDFETVANAERAALTSFMNTLADRFHAEVPGSKVSIALPALFSNTNAFDVAGMTQVDDFLIMGYDYWYAGSSYAGPVAPLAPSSWAFWGPTLNLTKSVNDYLTKLPASKLLLALPYYGRRWATSTNAVGATATTQNSNSASMSVTYSAAKTELATFNYTRQWNNEGAVPYYIYQTNGQWFQTFYDDAESLGLKYDLINTERLAGVGIWALGYDNTPANPELNNLLRTKFPPNPLSSAEETTLASGTQAYPNPVQRGQKLFLAPGLSRSNTHITLQDALGRTRTTVSVSPDGSLTTATLAPGLYFLTVSTAKGTITQRVVITD</sequence>
<dbReference type="InterPro" id="IPR029070">
    <property type="entry name" value="Chitinase_insertion_sf"/>
</dbReference>
<protein>
    <submittedName>
        <fullName evidence="6">Glycosyl hydrolase family 18 protein</fullName>
    </submittedName>
    <submittedName>
        <fullName evidence="5">T9SS type A sorting domain-containing protein</fullName>
    </submittedName>
</protein>
<organism evidence="5 7">
    <name type="scientific">Rufibacter glacialis</name>
    <dbReference type="NCBI Taxonomy" id="1259555"/>
    <lineage>
        <taxon>Bacteria</taxon>
        <taxon>Pseudomonadati</taxon>
        <taxon>Bacteroidota</taxon>
        <taxon>Cytophagia</taxon>
        <taxon>Cytophagales</taxon>
        <taxon>Hymenobacteraceae</taxon>
        <taxon>Rufibacter</taxon>
    </lineage>
</organism>
<dbReference type="SMART" id="SM00636">
    <property type="entry name" value="Glyco_18"/>
    <property type="match status" value="1"/>
</dbReference>
<feature type="chain" id="PRO_5024422482" evidence="3">
    <location>
        <begin position="24"/>
        <end position="498"/>
    </location>
</feature>
<keyword evidence="3" id="KW-0732">Signal</keyword>
<accession>A0A5M8QDY0</accession>
<dbReference type="RefSeq" id="WP_149099048.1">
    <property type="nucleotide sequence ID" value="NZ_BMMG01000004.1"/>
</dbReference>
<comment type="caution">
    <text evidence="5">The sequence shown here is derived from an EMBL/GenBank/DDBJ whole genome shotgun (WGS) entry which is preliminary data.</text>
</comment>
<dbReference type="InterPro" id="IPR026444">
    <property type="entry name" value="Secre_tail"/>
</dbReference>
<dbReference type="InterPro" id="IPR001223">
    <property type="entry name" value="Glyco_hydro18_cat"/>
</dbReference>
<name>A0A5M8QDY0_9BACT</name>
<dbReference type="GO" id="GO:0016798">
    <property type="term" value="F:hydrolase activity, acting on glycosyl bonds"/>
    <property type="evidence" value="ECO:0007669"/>
    <property type="project" value="UniProtKB-KW"/>
</dbReference>
<dbReference type="PANTHER" id="PTHR46290:SF1">
    <property type="entry name" value="DI-N-ACETYLCHITOBIASE"/>
    <property type="match status" value="1"/>
</dbReference>
<proteinExistence type="predicted"/>
<reference evidence="5 7" key="1">
    <citation type="submission" date="2019-07" db="EMBL/GenBank/DDBJ databases">
        <authorList>
            <person name="Qu J.-H."/>
        </authorList>
    </citation>
    <scope>NUCLEOTIDE SEQUENCE [LARGE SCALE GENOMIC DNA]</scope>
    <source>
        <strain evidence="5 7">MDT1-10-3</strain>
    </source>
</reference>
<dbReference type="InterPro" id="IPR051887">
    <property type="entry name" value="GH18_Domain-Containing"/>
</dbReference>
<feature type="signal peptide" evidence="3">
    <location>
        <begin position="1"/>
        <end position="23"/>
    </location>
</feature>
<evidence type="ECO:0000313" key="6">
    <source>
        <dbReference type="EMBL" id="MFA1771023.1"/>
    </source>
</evidence>
<evidence type="ECO:0000256" key="1">
    <source>
        <dbReference type="ARBA" id="ARBA00022801"/>
    </source>
</evidence>
<dbReference type="Gene3D" id="3.10.50.10">
    <property type="match status" value="1"/>
</dbReference>
<dbReference type="OrthoDB" id="1185215at2"/>